<keyword evidence="1" id="KW-0812">Transmembrane</keyword>
<evidence type="ECO:0000256" key="1">
    <source>
        <dbReference type="SAM" id="Phobius"/>
    </source>
</evidence>
<dbReference type="EMBL" id="WNYA01001833">
    <property type="protein sequence ID" value="KAG8545040.1"/>
    <property type="molecule type" value="Genomic_DNA"/>
</dbReference>
<name>A0AAV6ZCL5_ENGPU</name>
<dbReference type="Proteomes" id="UP000824782">
    <property type="component" value="Unassembled WGS sequence"/>
</dbReference>
<comment type="caution">
    <text evidence="2">The sequence shown here is derived from an EMBL/GenBank/DDBJ whole genome shotgun (WGS) entry which is preliminary data.</text>
</comment>
<sequence>MDSCVSMVTDYKQTLCSHMLLSYITLFYLPHCPILLLVFRGTDVNRLTMNRTEYGKIMYNSLLLNHLLILTQQNLHIKKQENLCPSNM</sequence>
<evidence type="ECO:0000313" key="3">
    <source>
        <dbReference type="Proteomes" id="UP000824782"/>
    </source>
</evidence>
<proteinExistence type="predicted"/>
<feature type="transmembrane region" description="Helical" evidence="1">
    <location>
        <begin position="20"/>
        <end position="39"/>
    </location>
</feature>
<organism evidence="2 3">
    <name type="scientific">Engystomops pustulosus</name>
    <name type="common">Tungara frog</name>
    <name type="synonym">Physalaemus pustulosus</name>
    <dbReference type="NCBI Taxonomy" id="76066"/>
    <lineage>
        <taxon>Eukaryota</taxon>
        <taxon>Metazoa</taxon>
        <taxon>Chordata</taxon>
        <taxon>Craniata</taxon>
        <taxon>Vertebrata</taxon>
        <taxon>Euteleostomi</taxon>
        <taxon>Amphibia</taxon>
        <taxon>Batrachia</taxon>
        <taxon>Anura</taxon>
        <taxon>Neobatrachia</taxon>
        <taxon>Hyloidea</taxon>
        <taxon>Leptodactylidae</taxon>
        <taxon>Leiuperinae</taxon>
        <taxon>Engystomops</taxon>
    </lineage>
</organism>
<reference evidence="2" key="1">
    <citation type="thesis" date="2020" institute="ProQuest LLC" country="789 East Eisenhower Parkway, Ann Arbor, MI, USA">
        <title>Comparative Genomics and Chromosome Evolution.</title>
        <authorList>
            <person name="Mudd A.B."/>
        </authorList>
    </citation>
    <scope>NUCLEOTIDE SEQUENCE</scope>
    <source>
        <strain evidence="2">237g6f4</strain>
        <tissue evidence="2">Blood</tissue>
    </source>
</reference>
<keyword evidence="1" id="KW-0472">Membrane</keyword>
<dbReference type="AlphaFoldDB" id="A0AAV6ZCL5"/>
<evidence type="ECO:0000313" key="2">
    <source>
        <dbReference type="EMBL" id="KAG8545040.1"/>
    </source>
</evidence>
<keyword evidence="1" id="KW-1133">Transmembrane helix</keyword>
<keyword evidence="3" id="KW-1185">Reference proteome</keyword>
<gene>
    <name evidence="2" type="ORF">GDO81_021475</name>
</gene>
<protein>
    <submittedName>
        <fullName evidence="2">Uncharacterized protein</fullName>
    </submittedName>
</protein>
<accession>A0AAV6ZCL5</accession>